<keyword evidence="3" id="KW-1185">Reference proteome</keyword>
<accession>L1I3N6</accession>
<proteinExistence type="predicted"/>
<dbReference type="AlphaFoldDB" id="L1I3N6"/>
<organism evidence="1">
    <name type="scientific">Guillardia theta (strain CCMP2712)</name>
    <name type="common">Cryptophyte</name>
    <dbReference type="NCBI Taxonomy" id="905079"/>
    <lineage>
        <taxon>Eukaryota</taxon>
        <taxon>Cryptophyceae</taxon>
        <taxon>Pyrenomonadales</taxon>
        <taxon>Geminigeraceae</taxon>
        <taxon>Guillardia</taxon>
    </lineage>
</organism>
<dbReference type="RefSeq" id="XP_005817796.1">
    <property type="nucleotide sequence ID" value="XM_005817739.1"/>
</dbReference>
<dbReference type="HOGENOM" id="CLU_2488171_0_0_1"/>
<gene>
    <name evidence="1" type="ORF">GUITHDRAFT_122970</name>
</gene>
<evidence type="ECO:0000313" key="2">
    <source>
        <dbReference type="EnsemblProtists" id="EKX30816"/>
    </source>
</evidence>
<evidence type="ECO:0000313" key="1">
    <source>
        <dbReference type="EMBL" id="EKX30816.1"/>
    </source>
</evidence>
<dbReference type="EMBL" id="JH993529">
    <property type="protein sequence ID" value="EKX30816.1"/>
    <property type="molecule type" value="Genomic_DNA"/>
</dbReference>
<name>L1I3N6_GUITC</name>
<dbReference type="PaxDb" id="55529-EKX30816"/>
<dbReference type="Proteomes" id="UP000011087">
    <property type="component" value="Unassembled WGS sequence"/>
</dbReference>
<dbReference type="KEGG" id="gtt:GUITHDRAFT_122970"/>
<reference evidence="3" key="2">
    <citation type="submission" date="2012-11" db="EMBL/GenBank/DDBJ databases">
        <authorList>
            <person name="Kuo A."/>
            <person name="Curtis B.A."/>
            <person name="Tanifuji G."/>
            <person name="Burki F."/>
            <person name="Gruber A."/>
            <person name="Irimia M."/>
            <person name="Maruyama S."/>
            <person name="Arias M.C."/>
            <person name="Ball S.G."/>
            <person name="Gile G.H."/>
            <person name="Hirakawa Y."/>
            <person name="Hopkins J.F."/>
            <person name="Rensing S.A."/>
            <person name="Schmutz J."/>
            <person name="Symeonidi A."/>
            <person name="Elias M."/>
            <person name="Eveleigh R.J."/>
            <person name="Herman E.K."/>
            <person name="Klute M.J."/>
            <person name="Nakayama T."/>
            <person name="Obornik M."/>
            <person name="Reyes-Prieto A."/>
            <person name="Armbrust E.V."/>
            <person name="Aves S.J."/>
            <person name="Beiko R.G."/>
            <person name="Coutinho P."/>
            <person name="Dacks J.B."/>
            <person name="Durnford D.G."/>
            <person name="Fast N.M."/>
            <person name="Green B.R."/>
            <person name="Grisdale C."/>
            <person name="Hempe F."/>
            <person name="Henrissat B."/>
            <person name="Hoppner M.P."/>
            <person name="Ishida K.-I."/>
            <person name="Kim E."/>
            <person name="Koreny L."/>
            <person name="Kroth P.G."/>
            <person name="Liu Y."/>
            <person name="Malik S.-B."/>
            <person name="Maier U.G."/>
            <person name="McRose D."/>
            <person name="Mock T."/>
            <person name="Neilson J.A."/>
            <person name="Onodera N.T."/>
            <person name="Poole A.M."/>
            <person name="Pritham E.J."/>
            <person name="Richards T.A."/>
            <person name="Rocap G."/>
            <person name="Roy S.W."/>
            <person name="Sarai C."/>
            <person name="Schaack S."/>
            <person name="Shirato S."/>
            <person name="Slamovits C.H."/>
            <person name="Spencer D.F."/>
            <person name="Suzuki S."/>
            <person name="Worden A.Z."/>
            <person name="Zauner S."/>
            <person name="Barry K."/>
            <person name="Bell C."/>
            <person name="Bharti A.K."/>
            <person name="Crow J.A."/>
            <person name="Grimwood J."/>
            <person name="Kramer R."/>
            <person name="Lindquist E."/>
            <person name="Lucas S."/>
            <person name="Salamov A."/>
            <person name="McFadden G.I."/>
            <person name="Lane C.E."/>
            <person name="Keeling P.J."/>
            <person name="Gray M.W."/>
            <person name="Grigoriev I.V."/>
            <person name="Archibald J.M."/>
        </authorList>
    </citation>
    <scope>NUCLEOTIDE SEQUENCE</scope>
    <source>
        <strain evidence="3">CCMP2712</strain>
    </source>
</reference>
<dbReference type="GeneID" id="17287536"/>
<evidence type="ECO:0000313" key="3">
    <source>
        <dbReference type="Proteomes" id="UP000011087"/>
    </source>
</evidence>
<sequence length="87" mass="9839">MWGPVNGLAYPRSARVRESFSDAMQELQVPTLETFPLSAPRADQTHDGLHYFAINARDAQLRKGMKLMSNIVGLTILQLFLNYLCNE</sequence>
<reference evidence="2" key="3">
    <citation type="submission" date="2015-06" db="UniProtKB">
        <authorList>
            <consortium name="EnsemblProtists"/>
        </authorList>
    </citation>
    <scope>IDENTIFICATION</scope>
</reference>
<dbReference type="EnsemblProtists" id="EKX30816">
    <property type="protein sequence ID" value="EKX30816"/>
    <property type="gene ID" value="GUITHDRAFT_122970"/>
</dbReference>
<protein>
    <submittedName>
        <fullName evidence="1 2">Uncharacterized protein</fullName>
    </submittedName>
</protein>
<reference evidence="1 3" key="1">
    <citation type="journal article" date="2012" name="Nature">
        <title>Algal genomes reveal evolutionary mosaicism and the fate of nucleomorphs.</title>
        <authorList>
            <consortium name="DOE Joint Genome Institute"/>
            <person name="Curtis B.A."/>
            <person name="Tanifuji G."/>
            <person name="Burki F."/>
            <person name="Gruber A."/>
            <person name="Irimia M."/>
            <person name="Maruyama S."/>
            <person name="Arias M.C."/>
            <person name="Ball S.G."/>
            <person name="Gile G.H."/>
            <person name="Hirakawa Y."/>
            <person name="Hopkins J.F."/>
            <person name="Kuo A."/>
            <person name="Rensing S.A."/>
            <person name="Schmutz J."/>
            <person name="Symeonidi A."/>
            <person name="Elias M."/>
            <person name="Eveleigh R.J."/>
            <person name="Herman E.K."/>
            <person name="Klute M.J."/>
            <person name="Nakayama T."/>
            <person name="Obornik M."/>
            <person name="Reyes-Prieto A."/>
            <person name="Armbrust E.V."/>
            <person name="Aves S.J."/>
            <person name="Beiko R.G."/>
            <person name="Coutinho P."/>
            <person name="Dacks J.B."/>
            <person name="Durnford D.G."/>
            <person name="Fast N.M."/>
            <person name="Green B.R."/>
            <person name="Grisdale C.J."/>
            <person name="Hempel F."/>
            <person name="Henrissat B."/>
            <person name="Hoppner M.P."/>
            <person name="Ishida K."/>
            <person name="Kim E."/>
            <person name="Koreny L."/>
            <person name="Kroth P.G."/>
            <person name="Liu Y."/>
            <person name="Malik S.B."/>
            <person name="Maier U.G."/>
            <person name="McRose D."/>
            <person name="Mock T."/>
            <person name="Neilson J.A."/>
            <person name="Onodera N.T."/>
            <person name="Poole A.M."/>
            <person name="Pritham E.J."/>
            <person name="Richards T.A."/>
            <person name="Rocap G."/>
            <person name="Roy S.W."/>
            <person name="Sarai C."/>
            <person name="Schaack S."/>
            <person name="Shirato S."/>
            <person name="Slamovits C.H."/>
            <person name="Spencer D.F."/>
            <person name="Suzuki S."/>
            <person name="Worden A.Z."/>
            <person name="Zauner S."/>
            <person name="Barry K."/>
            <person name="Bell C."/>
            <person name="Bharti A.K."/>
            <person name="Crow J.A."/>
            <person name="Grimwood J."/>
            <person name="Kramer R."/>
            <person name="Lindquist E."/>
            <person name="Lucas S."/>
            <person name="Salamov A."/>
            <person name="McFadden G.I."/>
            <person name="Lane C.E."/>
            <person name="Keeling P.J."/>
            <person name="Gray M.W."/>
            <person name="Grigoriev I.V."/>
            <person name="Archibald J.M."/>
        </authorList>
    </citation>
    <scope>NUCLEOTIDE SEQUENCE</scope>
    <source>
        <strain evidence="1 3">CCMP2712</strain>
    </source>
</reference>